<feature type="non-terminal residue" evidence="1">
    <location>
        <position position="1"/>
    </location>
</feature>
<dbReference type="Proteomes" id="UP000235081">
    <property type="component" value="Unassembled WGS sequence"/>
</dbReference>
<name>A0A2N6L7F7_9CYAN</name>
<dbReference type="AlphaFoldDB" id="A0A2N6L7F7"/>
<evidence type="ECO:0000313" key="1">
    <source>
        <dbReference type="EMBL" id="PMB17973.1"/>
    </source>
</evidence>
<proteinExistence type="predicted"/>
<reference evidence="1 2" key="1">
    <citation type="submission" date="2017-07" db="EMBL/GenBank/DDBJ databases">
        <title>Genomes of Fischerella (Mastigocladus) sp. strains.</title>
        <authorList>
            <person name="Miller S.R."/>
        </authorList>
    </citation>
    <scope>NUCLEOTIDE SEQUENCE [LARGE SCALE GENOMIC DNA]</scope>
    <source>
        <strain evidence="1 2">CCMEE 5318</strain>
    </source>
</reference>
<protein>
    <submittedName>
        <fullName evidence="1">Uncharacterized protein</fullName>
    </submittedName>
</protein>
<accession>A0A2N6L7F7</accession>
<comment type="caution">
    <text evidence="1">The sequence shown here is derived from an EMBL/GenBank/DDBJ whole genome shotgun (WGS) entry which is preliminary data.</text>
</comment>
<organism evidence="1 2">
    <name type="scientific">Fischerella thermalis CCMEE 5318</name>
    <dbReference type="NCBI Taxonomy" id="2019666"/>
    <lineage>
        <taxon>Bacteria</taxon>
        <taxon>Bacillati</taxon>
        <taxon>Cyanobacteriota</taxon>
        <taxon>Cyanophyceae</taxon>
        <taxon>Nostocales</taxon>
        <taxon>Hapalosiphonaceae</taxon>
        <taxon>Fischerella</taxon>
    </lineage>
</organism>
<evidence type="ECO:0000313" key="2">
    <source>
        <dbReference type="Proteomes" id="UP000235081"/>
    </source>
</evidence>
<dbReference type="EMBL" id="NMQE01000747">
    <property type="protein sequence ID" value="PMB17973.1"/>
    <property type="molecule type" value="Genomic_DNA"/>
</dbReference>
<sequence length="161" mass="18703">RLYSYENRHNYYYNNIIFYRKKDGKTNILLNKKAIINGFDLLEEKKAGKSSSRYWLYQIIDSDTNGDQKLDTQDAKIGYLSDLSGNNLQQITPNNSQILNWTLVQSAGTIFIKILKDSDNDRKFTQKDETNFIRVNLDKPVIGSEIISDEIEQKIKSLLVK</sequence>
<gene>
    <name evidence="1" type="ORF">CEN46_22280</name>
</gene>